<name>T5LGQ5_ACTVI</name>
<comment type="caution">
    <text evidence="1">The sequence shown here is derived from an EMBL/GenBank/DDBJ whole genome shotgun (WGS) entry which is preliminary data.</text>
</comment>
<evidence type="ECO:0000313" key="1">
    <source>
        <dbReference type="EMBL" id="EQM96844.1"/>
    </source>
</evidence>
<dbReference type="Proteomes" id="UP000004668">
    <property type="component" value="Unassembled WGS sequence"/>
</dbReference>
<reference evidence="2" key="1">
    <citation type="submission" date="2010-02" db="EMBL/GenBank/DDBJ databases">
        <title>The Genome Sequence of Prevotella oris strain C735.</title>
        <authorList>
            <consortium name="The Broad Institute Genome Sequencing Platform"/>
            <person name="Ward D."/>
            <person name="Feldgarden M."/>
            <person name="Earl A."/>
            <person name="Young S.K."/>
            <person name="Zeng Q."/>
            <person name="Koehrsen M."/>
            <person name="Alvarado L."/>
            <person name="Berlin A."/>
            <person name="Bochicchio J."/>
            <person name="Borenstein D."/>
            <person name="Chapman S.B."/>
            <person name="Chen Z."/>
            <person name="Engels R."/>
            <person name="Freedman E."/>
            <person name="Gellesch M."/>
            <person name="Goldberg J."/>
            <person name="Griggs A."/>
            <person name="Gujja S."/>
            <person name="Heilman E."/>
            <person name="Heiman D."/>
            <person name="Hepburn T."/>
            <person name="Howarth C."/>
            <person name="Jen D."/>
            <person name="Larson L."/>
            <person name="Mehta T."/>
            <person name="Park D."/>
            <person name="Pearson M."/>
            <person name="Roberts A."/>
            <person name="Saif S."/>
            <person name="Shea T."/>
            <person name="Shenoy N."/>
            <person name="Sisk P."/>
            <person name="Stolte C."/>
            <person name="Sykes S."/>
            <person name="Thomson T."/>
            <person name="Walk T."/>
            <person name="White J."/>
            <person name="Yandava C."/>
            <person name="Sibley C.D."/>
            <person name="Field T.R."/>
            <person name="Grinwis M."/>
            <person name="Eshaghurshan C.S."/>
            <person name="Surette M.G."/>
            <person name="Haas B."/>
            <person name="Nusbaum C."/>
            <person name="Birren B."/>
        </authorList>
    </citation>
    <scope>NUCLEOTIDE SEQUENCE [LARGE SCALE GENOMIC DNA]</scope>
    <source>
        <strain evidence="2">C505</strain>
    </source>
</reference>
<reference evidence="1 2" key="2">
    <citation type="submission" date="2011-10" db="EMBL/GenBank/DDBJ databases">
        <title>The Genome Sequence of Actinomyces viscosus C505.</title>
        <authorList>
            <consortium name="The Broad Institute Genome Sequencing Platform"/>
            <consortium name="The Broad Institute Genome Sequencing Center for Infectious Disease"/>
            <person name="Earl A."/>
            <person name="Ward D."/>
            <person name="Feldgarden M."/>
            <person name="Gevers D."/>
            <person name="Sibley C.D."/>
            <person name="Field T.R."/>
            <person name="Grinwis M."/>
            <person name="Eshaghurshan C.S."/>
            <person name="Surette M.G."/>
            <person name="Young S.K."/>
            <person name="Zeng Q."/>
            <person name="Gargeya S."/>
            <person name="Fitzgerald M."/>
            <person name="Haas B."/>
            <person name="Abouelleil A."/>
            <person name="Alvarado L."/>
            <person name="Arachchi H.M."/>
            <person name="Berlin A."/>
            <person name="Brown A."/>
            <person name="Chapman S.B."/>
            <person name="Chen Z."/>
            <person name="Dunbar C."/>
            <person name="Freedman E."/>
            <person name="Gearin G."/>
            <person name="Goldberg J."/>
            <person name="Griggs A."/>
            <person name="Gujja S."/>
            <person name="Heiman D."/>
            <person name="Howarth C."/>
            <person name="Larson L."/>
            <person name="Lui A."/>
            <person name="MacDonald P.J.P."/>
            <person name="Montmayeur A."/>
            <person name="Murphy C."/>
            <person name="Neiman D."/>
            <person name="Pearson M."/>
            <person name="Priest M."/>
            <person name="Roberts A."/>
            <person name="Saif S."/>
            <person name="Shea T."/>
            <person name="Shenoy N."/>
            <person name="Sisk P."/>
            <person name="Stolte C."/>
            <person name="Sykes S."/>
            <person name="Wortman J."/>
            <person name="Nusbaum C."/>
            <person name="Birren B."/>
        </authorList>
    </citation>
    <scope>NUCLEOTIDE SEQUENCE [LARGE SCALE GENOMIC DNA]</scope>
    <source>
        <strain evidence="1 2">C505</strain>
    </source>
</reference>
<dbReference type="EMBL" id="ACRE02000062">
    <property type="protein sequence ID" value="EQM96844.1"/>
    <property type="molecule type" value="Genomic_DNA"/>
</dbReference>
<proteinExistence type="predicted"/>
<dbReference type="AlphaFoldDB" id="T5LGQ5"/>
<accession>T5LGQ5</accession>
<evidence type="ECO:0000313" key="2">
    <source>
        <dbReference type="Proteomes" id="UP000004668"/>
    </source>
</evidence>
<dbReference type="HOGENOM" id="CLU_3195117_0_0_11"/>
<gene>
    <name evidence="1" type="ORF">HMPREF0059_02682</name>
</gene>
<sequence length="45" mass="4708">MDPAGWAPPGSEGLLALPGTMSVVTDTAGRRVGERGNVRVTSWVR</sequence>
<organism evidence="1 2">
    <name type="scientific">Actinomyces viscosus C505</name>
    <dbReference type="NCBI Taxonomy" id="562973"/>
    <lineage>
        <taxon>Bacteria</taxon>
        <taxon>Bacillati</taxon>
        <taxon>Actinomycetota</taxon>
        <taxon>Actinomycetes</taxon>
        <taxon>Actinomycetales</taxon>
        <taxon>Actinomycetaceae</taxon>
        <taxon>Actinomyces</taxon>
    </lineage>
</organism>
<protein>
    <submittedName>
        <fullName evidence="1">Uncharacterized protein</fullName>
    </submittedName>
</protein>